<name>A0ABY4QMR8_9MYCO</name>
<dbReference type="InterPro" id="IPR021729">
    <property type="entry name" value="DUF3298"/>
</dbReference>
<feature type="chain" id="PRO_5046250146" evidence="1">
    <location>
        <begin position="26"/>
        <end position="237"/>
    </location>
</feature>
<dbReference type="EMBL" id="CP097320">
    <property type="protein sequence ID" value="UQX11807.1"/>
    <property type="molecule type" value="Genomic_DNA"/>
</dbReference>
<evidence type="ECO:0000256" key="1">
    <source>
        <dbReference type="SAM" id="SignalP"/>
    </source>
</evidence>
<sequence>MRTLIAAALAAAGALLGWAGGPVAAADSACTSMGGDVEGDQVCHVHAANAAYTLDMKFPLDYPDEQALTDYVTQNRDGFVSVAQTSSQTSGARDVPYQMEVTSQQYHSGQPPAGTRSVVLKVFEDLGGPRPSTSYKSFNYDLGSHQPITFDTLFPPNSKPLDAIYPIVQREVGHQAGSGTAILPGSGLDSSHYQNFAITDDELIFYFAPGELLPPAIAGATQAHVPRNAIPPLAIKG</sequence>
<dbReference type="Proteomes" id="UP001056610">
    <property type="component" value="Chromosome"/>
</dbReference>
<keyword evidence="4" id="KW-1185">Reference proteome</keyword>
<accession>A0ABY4QMR8</accession>
<dbReference type="NCBIfam" id="NF043047">
    <property type="entry name" value="EstaseRv3036c"/>
    <property type="match status" value="1"/>
</dbReference>
<feature type="signal peptide" evidence="1">
    <location>
        <begin position="1"/>
        <end position="25"/>
    </location>
</feature>
<keyword evidence="1" id="KW-0732">Signal</keyword>
<dbReference type="InterPro" id="IPR053421">
    <property type="entry name" value="Esterase_Immunogenic_RsiV"/>
</dbReference>
<evidence type="ECO:0000313" key="4">
    <source>
        <dbReference type="Proteomes" id="UP001056610"/>
    </source>
</evidence>
<feature type="domain" description="DUF3298" evidence="2">
    <location>
        <begin position="152"/>
        <end position="227"/>
    </location>
</feature>
<dbReference type="RefSeq" id="WP_219066689.1">
    <property type="nucleotide sequence ID" value="NZ_CAJUXY010000010.1"/>
</dbReference>
<proteinExistence type="predicted"/>
<dbReference type="Pfam" id="PF11738">
    <property type="entry name" value="DUF3298"/>
    <property type="match status" value="1"/>
</dbReference>
<evidence type="ECO:0000313" key="3">
    <source>
        <dbReference type="EMBL" id="UQX11807.1"/>
    </source>
</evidence>
<protein>
    <submittedName>
        <fullName evidence="3">RsiV family protein</fullName>
    </submittedName>
</protein>
<reference evidence="3" key="1">
    <citation type="submission" date="2022-05" db="EMBL/GenBank/DDBJ databases">
        <title>A methanotrophic Mycobacterium dominates a cave microbial ecosystem.</title>
        <authorList>
            <person name="Van Spanning R.J.M."/>
            <person name="Guan Q."/>
            <person name="Melkonian C."/>
            <person name="Gallant J."/>
            <person name="Polerecky L."/>
            <person name="Flot J.-F."/>
            <person name="Brandt B.W."/>
            <person name="Braster M."/>
            <person name="Iturbe Espinoza P."/>
            <person name="Aerts J."/>
            <person name="Meima-Franke M."/>
            <person name="Piersma S.R."/>
            <person name="Bunduc C."/>
            <person name="Ummels R."/>
            <person name="Pain A."/>
            <person name="Fleming E.J."/>
            <person name="van der Wel N."/>
            <person name="Gherman V.D."/>
            <person name="Sarbu S.M."/>
            <person name="Bodelier P.L.E."/>
            <person name="Bitter W."/>
        </authorList>
    </citation>
    <scope>NUCLEOTIDE SEQUENCE</scope>
    <source>
        <strain evidence="3">Sulfur Cave</strain>
    </source>
</reference>
<evidence type="ECO:0000259" key="2">
    <source>
        <dbReference type="Pfam" id="PF11738"/>
    </source>
</evidence>
<organism evidence="3 4">
    <name type="scientific">Candidatus Mycobacterium methanotrophicum</name>
    <dbReference type="NCBI Taxonomy" id="2943498"/>
    <lineage>
        <taxon>Bacteria</taxon>
        <taxon>Bacillati</taxon>
        <taxon>Actinomycetota</taxon>
        <taxon>Actinomycetes</taxon>
        <taxon>Mycobacteriales</taxon>
        <taxon>Mycobacteriaceae</taxon>
        <taxon>Mycobacterium</taxon>
    </lineage>
</organism>
<gene>
    <name evidence="3" type="ORF">M5I08_05120</name>
</gene>